<sequence length="107" mass="12013">MNKTVIRHVQAQVIDEDMMLTLADLCQSCGAPRTTIETWVVEGVLVPTGKQPRDWRFSGNMLRRARLARQMAEDMEVNASGIALALDLLEQIDALRAQLARTGRHQL</sequence>
<evidence type="ECO:0000313" key="1">
    <source>
        <dbReference type="EMBL" id="GGC02060.1"/>
    </source>
</evidence>
<reference evidence="1" key="1">
    <citation type="journal article" date="2014" name="Int. J. Syst. Evol. Microbiol.">
        <title>Complete genome sequence of Corynebacterium casei LMG S-19264T (=DSM 44701T), isolated from a smear-ripened cheese.</title>
        <authorList>
            <consortium name="US DOE Joint Genome Institute (JGI-PGF)"/>
            <person name="Walter F."/>
            <person name="Albersmeier A."/>
            <person name="Kalinowski J."/>
            <person name="Ruckert C."/>
        </authorList>
    </citation>
    <scope>NUCLEOTIDE SEQUENCE</scope>
    <source>
        <strain evidence="1">CCM 7086</strain>
    </source>
</reference>
<organism evidence="1 2">
    <name type="scientific">Oxalicibacterium flavum</name>
    <dbReference type="NCBI Taxonomy" id="179467"/>
    <lineage>
        <taxon>Bacteria</taxon>
        <taxon>Pseudomonadati</taxon>
        <taxon>Pseudomonadota</taxon>
        <taxon>Betaproteobacteria</taxon>
        <taxon>Burkholderiales</taxon>
        <taxon>Oxalobacteraceae</taxon>
        <taxon>Oxalicibacterium</taxon>
    </lineage>
</organism>
<evidence type="ECO:0000313" key="2">
    <source>
        <dbReference type="Proteomes" id="UP000620266"/>
    </source>
</evidence>
<comment type="caution">
    <text evidence="1">The sequence shown here is derived from an EMBL/GenBank/DDBJ whole genome shotgun (WGS) entry which is preliminary data.</text>
</comment>
<dbReference type="RefSeq" id="WP_188395018.1">
    <property type="nucleotide sequence ID" value="NZ_BMCG01000002.1"/>
</dbReference>
<reference evidence="1" key="2">
    <citation type="submission" date="2020-09" db="EMBL/GenBank/DDBJ databases">
        <authorList>
            <person name="Sun Q."/>
            <person name="Sedlacek I."/>
        </authorList>
    </citation>
    <scope>NUCLEOTIDE SEQUENCE</scope>
    <source>
        <strain evidence="1">CCM 7086</strain>
    </source>
</reference>
<keyword evidence="2" id="KW-1185">Reference proteome</keyword>
<name>A0A8J2UK76_9BURK</name>
<dbReference type="AlphaFoldDB" id="A0A8J2UK76"/>
<dbReference type="Pfam" id="PF13591">
    <property type="entry name" value="MerR_2"/>
    <property type="match status" value="1"/>
</dbReference>
<accession>A0A8J2UK76</accession>
<proteinExistence type="predicted"/>
<dbReference type="Proteomes" id="UP000620266">
    <property type="component" value="Unassembled WGS sequence"/>
</dbReference>
<dbReference type="EMBL" id="BMCG01000002">
    <property type="protein sequence ID" value="GGC02060.1"/>
    <property type="molecule type" value="Genomic_DNA"/>
</dbReference>
<protein>
    <submittedName>
        <fullName evidence="1">Chaperone modulatory protein CbpM</fullName>
    </submittedName>
</protein>
<gene>
    <name evidence="1" type="primary">cbpM</name>
    <name evidence="1" type="ORF">GCM10007205_09120</name>
</gene>
<dbReference type="Gene3D" id="1.10.1660.10">
    <property type="match status" value="1"/>
</dbReference>